<dbReference type="InterPro" id="IPR051533">
    <property type="entry name" value="WaaL-like"/>
</dbReference>
<dbReference type="RefSeq" id="WP_380032393.1">
    <property type="nucleotide sequence ID" value="NZ_JBHSHB010000008.1"/>
</dbReference>
<feature type="region of interest" description="Disordered" evidence="6">
    <location>
        <begin position="777"/>
        <end position="799"/>
    </location>
</feature>
<evidence type="ECO:0000259" key="8">
    <source>
        <dbReference type="Pfam" id="PF04932"/>
    </source>
</evidence>
<feature type="transmembrane region" description="Helical" evidence="7">
    <location>
        <begin position="168"/>
        <end position="188"/>
    </location>
</feature>
<keyword evidence="2 7" id="KW-0812">Transmembrane</keyword>
<dbReference type="InterPro" id="IPR007016">
    <property type="entry name" value="O-antigen_ligase-rel_domated"/>
</dbReference>
<dbReference type="InterPro" id="IPR019734">
    <property type="entry name" value="TPR_rpt"/>
</dbReference>
<dbReference type="PROSITE" id="PS50005">
    <property type="entry name" value="TPR"/>
    <property type="match status" value="1"/>
</dbReference>
<dbReference type="SUPFAM" id="SSF48452">
    <property type="entry name" value="TPR-like"/>
    <property type="match status" value="1"/>
</dbReference>
<dbReference type="Pfam" id="PF04932">
    <property type="entry name" value="Wzy_C"/>
    <property type="match status" value="1"/>
</dbReference>
<dbReference type="PANTHER" id="PTHR37422">
    <property type="entry name" value="TEICHURONIC ACID BIOSYNTHESIS PROTEIN TUAE"/>
    <property type="match status" value="1"/>
</dbReference>
<feature type="transmembrane region" description="Helical" evidence="7">
    <location>
        <begin position="68"/>
        <end position="88"/>
    </location>
</feature>
<keyword evidence="9" id="KW-0436">Ligase</keyword>
<evidence type="ECO:0000256" key="6">
    <source>
        <dbReference type="SAM" id="MobiDB-lite"/>
    </source>
</evidence>
<feature type="transmembrane region" description="Helical" evidence="7">
    <location>
        <begin position="124"/>
        <end position="148"/>
    </location>
</feature>
<organism evidence="9 10">
    <name type="scientific">Dokdonia genika</name>
    <dbReference type="NCBI Taxonomy" id="308113"/>
    <lineage>
        <taxon>Bacteria</taxon>
        <taxon>Pseudomonadati</taxon>
        <taxon>Bacteroidota</taxon>
        <taxon>Flavobacteriia</taxon>
        <taxon>Flavobacteriales</taxon>
        <taxon>Flavobacteriaceae</taxon>
        <taxon>Dokdonia</taxon>
    </lineage>
</organism>
<evidence type="ECO:0000256" key="3">
    <source>
        <dbReference type="ARBA" id="ARBA00022989"/>
    </source>
</evidence>
<evidence type="ECO:0000313" key="9">
    <source>
        <dbReference type="EMBL" id="MFC4689674.1"/>
    </source>
</evidence>
<evidence type="ECO:0000256" key="7">
    <source>
        <dbReference type="SAM" id="Phobius"/>
    </source>
</evidence>
<feature type="transmembrane region" description="Helical" evidence="7">
    <location>
        <begin position="404"/>
        <end position="423"/>
    </location>
</feature>
<comment type="subcellular location">
    <subcellularLocation>
        <location evidence="1">Membrane</location>
        <topology evidence="1">Multi-pass membrane protein</topology>
    </subcellularLocation>
</comment>
<dbReference type="InterPro" id="IPR011990">
    <property type="entry name" value="TPR-like_helical_dom_sf"/>
</dbReference>
<dbReference type="Proteomes" id="UP001595878">
    <property type="component" value="Unassembled WGS sequence"/>
</dbReference>
<keyword evidence="4 7" id="KW-0472">Membrane</keyword>
<proteinExistence type="predicted"/>
<dbReference type="Gene3D" id="1.25.40.10">
    <property type="entry name" value="Tetratricopeptide repeat domain"/>
    <property type="match status" value="2"/>
</dbReference>
<dbReference type="EMBL" id="JBHSHB010000008">
    <property type="protein sequence ID" value="MFC4689674.1"/>
    <property type="molecule type" value="Genomic_DNA"/>
</dbReference>
<keyword evidence="10" id="KW-1185">Reference proteome</keyword>
<keyword evidence="3 7" id="KW-1133">Transmembrane helix</keyword>
<feature type="transmembrane region" description="Helical" evidence="7">
    <location>
        <begin position="460"/>
        <end position="484"/>
    </location>
</feature>
<feature type="transmembrane region" description="Helical" evidence="7">
    <location>
        <begin position="38"/>
        <end position="56"/>
    </location>
</feature>
<feature type="transmembrane region" description="Helical" evidence="7">
    <location>
        <begin position="7"/>
        <end position="26"/>
    </location>
</feature>
<feature type="transmembrane region" description="Helical" evidence="7">
    <location>
        <begin position="371"/>
        <end position="392"/>
    </location>
</feature>
<feature type="transmembrane region" description="Helical" evidence="7">
    <location>
        <begin position="195"/>
        <end position="212"/>
    </location>
</feature>
<evidence type="ECO:0000256" key="2">
    <source>
        <dbReference type="ARBA" id="ARBA00022692"/>
    </source>
</evidence>
<evidence type="ECO:0000256" key="1">
    <source>
        <dbReference type="ARBA" id="ARBA00004141"/>
    </source>
</evidence>
<feature type="transmembrane region" description="Helical" evidence="7">
    <location>
        <begin position="100"/>
        <end position="117"/>
    </location>
</feature>
<name>A0ABV9L6T1_9FLAO</name>
<reference evidence="10" key="1">
    <citation type="journal article" date="2019" name="Int. J. Syst. Evol. Microbiol.">
        <title>The Global Catalogue of Microorganisms (GCM) 10K type strain sequencing project: providing services to taxonomists for standard genome sequencing and annotation.</title>
        <authorList>
            <consortium name="The Broad Institute Genomics Platform"/>
            <consortium name="The Broad Institute Genome Sequencing Center for Infectious Disease"/>
            <person name="Wu L."/>
            <person name="Ma J."/>
        </authorList>
    </citation>
    <scope>NUCLEOTIDE SEQUENCE [LARGE SCALE GENOMIC DNA]</scope>
    <source>
        <strain evidence="10">CGMCC 4.7427</strain>
    </source>
</reference>
<evidence type="ECO:0000313" key="10">
    <source>
        <dbReference type="Proteomes" id="UP001595878"/>
    </source>
</evidence>
<comment type="caution">
    <text evidence="9">The sequence shown here is derived from an EMBL/GenBank/DDBJ whole genome shotgun (WGS) entry which is preliminary data.</text>
</comment>
<feature type="transmembrane region" description="Helical" evidence="7">
    <location>
        <begin position="247"/>
        <end position="265"/>
    </location>
</feature>
<sequence>MENSRDTLNLLGFKLLIVLYCIISIIPRFEAIDPIGSQWFYFGVINLLGLIFFYNNRTLGVLRTFSRVAFWFFGIYLVFFVACLVSIFGSLNISEGVKDIARVGITLVGVFNLYLIFKVAPHRLFAFLVKTLHVIVFVIGVQIIFHFIDNWSVPRTVPLLKETELLFGSRNVTAAFLSITLPFIISGVLKHAGRWRVMSLLTLFVSFTALFYVGARAAVLSATVIFSLFIIYFIIDGVRSGALAQRLKYPLLPIIGILIAGFLLVTNSNRLDRSKANSYKNILTTSYRANSGAAVTVKPTQSVTSTKSSGRLLYYKMAMDDFKRSPLVGIGLGNWKLGNKDAYYSQSNTDRFLYPLRVHNDFLQILAEAGILGFIPYVLLFIMLSGGILLLFFKNQDSEKRWTFLMLALALIAYGLDASINFPLERTPIQGLFAILAALIISLMETEGVKVKSQNEKTKLALPLVPVLIGLGIVGLVAAVISYAKYDSYVNQNYIVADTGSQNLMTADYVYSYGQARGRIDGFFEISGAGRPNEHVMAMYAMSEGNNKLALQHLDKSIAIAPNQYESKMLKAIIFGQRQKNLDSAIYYAKQGFEKYPAIKNNYVILLNAYREKGDTVNYFKTYDARLERFPNDVQQWKAKASRVFEFYKDTDRAAAIVDQAIKINPSDSSLVLFREKFTSRKNEGSIRAWYKKGFDFINEKKYPEAKREFLKILAVTPSNNPTLLNLGIIEVKMKQYEDAVAHLTKVIDAKAFKDGRPEYNRAVAYERLGNSERAKRDYRVSKKKGYKLAQNLPKSKLE</sequence>
<accession>A0ABV9L6T1</accession>
<protein>
    <submittedName>
        <fullName evidence="9">O-antigen ligase family protein</fullName>
    </submittedName>
</protein>
<evidence type="ECO:0000256" key="5">
    <source>
        <dbReference type="PROSITE-ProRule" id="PRU00339"/>
    </source>
</evidence>
<dbReference type="GO" id="GO:0016874">
    <property type="term" value="F:ligase activity"/>
    <property type="evidence" value="ECO:0007669"/>
    <property type="project" value="UniProtKB-KW"/>
</dbReference>
<evidence type="ECO:0000256" key="4">
    <source>
        <dbReference type="ARBA" id="ARBA00023136"/>
    </source>
</evidence>
<keyword evidence="5" id="KW-0802">TPR repeat</keyword>
<gene>
    <name evidence="9" type="ORF">ACFO5T_04455</name>
</gene>
<feature type="repeat" description="TPR" evidence="5">
    <location>
        <begin position="687"/>
        <end position="720"/>
    </location>
</feature>
<feature type="domain" description="O-antigen ligase-related" evidence="8">
    <location>
        <begin position="202"/>
        <end position="377"/>
    </location>
</feature>
<feature type="transmembrane region" description="Helical" evidence="7">
    <location>
        <begin position="429"/>
        <end position="448"/>
    </location>
</feature>
<dbReference type="PANTHER" id="PTHR37422:SF23">
    <property type="entry name" value="TEICHURONIC ACID BIOSYNTHESIS PROTEIN TUAE"/>
    <property type="match status" value="1"/>
</dbReference>
<dbReference type="SMART" id="SM00028">
    <property type="entry name" value="TPR"/>
    <property type="match status" value="5"/>
</dbReference>